<proteinExistence type="predicted"/>
<feature type="compositionally biased region" description="Basic and acidic residues" evidence="1">
    <location>
        <begin position="237"/>
        <end position="250"/>
    </location>
</feature>
<accession>A0A836C2C9</accession>
<dbReference type="EMBL" id="JAEHOE010000013">
    <property type="protein sequence ID" value="KAG2497710.1"/>
    <property type="molecule type" value="Genomic_DNA"/>
</dbReference>
<comment type="caution">
    <text evidence="2">The sequence shown here is derived from an EMBL/GenBank/DDBJ whole genome shotgun (WGS) entry which is preliminary data.</text>
</comment>
<feature type="compositionally biased region" description="Basic and acidic residues" evidence="1">
    <location>
        <begin position="155"/>
        <end position="165"/>
    </location>
</feature>
<feature type="region of interest" description="Disordered" evidence="1">
    <location>
        <begin position="225"/>
        <end position="284"/>
    </location>
</feature>
<sequence>MLGRLASGPELRGLASRRSDMGMPKPQARLVVVCMGRNDGASGKKRRSSRSGPRRQQLEGPDSDAGLWYDADRSSPAPSQPGPGPSYARGPASPPGYGPSGARAGGTGSSNSSGAWERASSQVPSRGGGRDTRGNATGGRRRRGYDNDDDEEGEDTRGWWERPEERNLQAFAAPPLAHWQEKRLALAFAAGKRKQGVQALAAELDLDRSQVLAWFKEFALRPQSERDALTGSAAAEAEVRRREDAAREAAEAATGQAAREAKAAAAAREQGVAGRAGPGESSGFVPYYVRKQLGGADTTPGKRISGEAMRTLEAVYDRTPFPPQDVMRGLQELHRLPKETVTEWFAARRSADGLASSTQKRTSRQSLREKDRDLSGAFDRPEDDPRSSRSASSSASSSSAAPAPGGKESGAQGGLLASLGGAAAQQPQQPPEPTIIPLNAREMAALRSSLPSPNKIKGRAMAEKMGITSDADGSRIQVGTVQYVLQAPTGGAAAGAEAGGKVRSSWRYRAATAGAGAGGAAAGGLRLRGRSRKSAGAGAGKGESDGEQE</sequence>
<feature type="region of interest" description="Disordered" evidence="1">
    <location>
        <begin position="349"/>
        <end position="435"/>
    </location>
</feature>
<feature type="compositionally biased region" description="Low complexity" evidence="1">
    <location>
        <begin position="414"/>
        <end position="427"/>
    </location>
</feature>
<dbReference type="Gene3D" id="1.10.10.60">
    <property type="entry name" value="Homeodomain-like"/>
    <property type="match status" value="1"/>
</dbReference>
<dbReference type="OrthoDB" id="514822at2759"/>
<feature type="region of interest" description="Disordered" evidence="1">
    <location>
        <begin position="513"/>
        <end position="549"/>
    </location>
</feature>
<feature type="compositionally biased region" description="Basic and acidic residues" evidence="1">
    <location>
        <begin position="366"/>
        <end position="387"/>
    </location>
</feature>
<feature type="compositionally biased region" description="Low complexity" evidence="1">
    <location>
        <begin position="251"/>
        <end position="275"/>
    </location>
</feature>
<dbReference type="Proteomes" id="UP000612055">
    <property type="component" value="Unassembled WGS sequence"/>
</dbReference>
<gene>
    <name evidence="2" type="ORF">HYH03_004447</name>
</gene>
<dbReference type="SUPFAM" id="SSF46689">
    <property type="entry name" value="Homeodomain-like"/>
    <property type="match status" value="1"/>
</dbReference>
<feature type="compositionally biased region" description="Basic residues" evidence="1">
    <location>
        <begin position="43"/>
        <end position="53"/>
    </location>
</feature>
<reference evidence="2" key="1">
    <citation type="journal article" date="2020" name="bioRxiv">
        <title>Comparative genomics of Chlamydomonas.</title>
        <authorList>
            <person name="Craig R.J."/>
            <person name="Hasan A.R."/>
            <person name="Ness R.W."/>
            <person name="Keightley P.D."/>
        </authorList>
    </citation>
    <scope>NUCLEOTIDE SEQUENCE</scope>
    <source>
        <strain evidence="2">CCAP 11/70</strain>
    </source>
</reference>
<organism evidence="2 3">
    <name type="scientific">Edaphochlamys debaryana</name>
    <dbReference type="NCBI Taxonomy" id="47281"/>
    <lineage>
        <taxon>Eukaryota</taxon>
        <taxon>Viridiplantae</taxon>
        <taxon>Chlorophyta</taxon>
        <taxon>core chlorophytes</taxon>
        <taxon>Chlorophyceae</taxon>
        <taxon>CS clade</taxon>
        <taxon>Chlamydomonadales</taxon>
        <taxon>Chlamydomonadales incertae sedis</taxon>
        <taxon>Edaphochlamys</taxon>
    </lineage>
</organism>
<feature type="compositionally biased region" description="Low complexity" evidence="1">
    <location>
        <begin position="388"/>
        <end position="404"/>
    </location>
</feature>
<dbReference type="AlphaFoldDB" id="A0A836C2C9"/>
<dbReference type="CDD" id="cd00086">
    <property type="entry name" value="homeodomain"/>
    <property type="match status" value="1"/>
</dbReference>
<dbReference type="GO" id="GO:0003677">
    <property type="term" value="F:DNA binding"/>
    <property type="evidence" value="ECO:0007669"/>
    <property type="project" value="InterPro"/>
</dbReference>
<dbReference type="InterPro" id="IPR001356">
    <property type="entry name" value="HD"/>
</dbReference>
<evidence type="ECO:0008006" key="4">
    <source>
        <dbReference type="Google" id="ProtNLM"/>
    </source>
</evidence>
<protein>
    <recommendedName>
        <fullName evidence="4">Homeobox domain-containing protein</fullName>
    </recommendedName>
</protein>
<evidence type="ECO:0000313" key="2">
    <source>
        <dbReference type="EMBL" id="KAG2497710.1"/>
    </source>
</evidence>
<evidence type="ECO:0000256" key="1">
    <source>
        <dbReference type="SAM" id="MobiDB-lite"/>
    </source>
</evidence>
<dbReference type="InterPro" id="IPR009057">
    <property type="entry name" value="Homeodomain-like_sf"/>
</dbReference>
<keyword evidence="3" id="KW-1185">Reference proteome</keyword>
<evidence type="ECO:0000313" key="3">
    <source>
        <dbReference type="Proteomes" id="UP000612055"/>
    </source>
</evidence>
<feature type="region of interest" description="Disordered" evidence="1">
    <location>
        <begin position="1"/>
        <end position="165"/>
    </location>
</feature>
<name>A0A836C2C9_9CHLO</name>